<evidence type="ECO:0000256" key="2">
    <source>
        <dbReference type="ARBA" id="ARBA00022723"/>
    </source>
</evidence>
<protein>
    <submittedName>
        <fullName evidence="14">Uncharacterized protein</fullName>
    </submittedName>
</protein>
<comment type="subcellular location">
    <subcellularLocation>
        <location evidence="1">Nucleus</location>
    </subcellularLocation>
</comment>
<dbReference type="FunFam" id="3.30.160.60:FF:000624">
    <property type="entry name" value="zinc finger protein 697"/>
    <property type="match status" value="1"/>
</dbReference>
<dbReference type="Gene3D" id="3.30.160.60">
    <property type="entry name" value="Classic Zinc Finger"/>
    <property type="match status" value="8"/>
</dbReference>
<dbReference type="PANTHER" id="PTHR24381">
    <property type="entry name" value="ZINC FINGER PROTEIN"/>
    <property type="match status" value="1"/>
</dbReference>
<feature type="binding site" evidence="11">
    <location>
        <position position="24"/>
    </location>
    <ligand>
        <name>Zn(2+)</name>
        <dbReference type="ChEBI" id="CHEBI:29105"/>
    </ligand>
</feature>
<accession>A0A9P0CIT7</accession>
<evidence type="ECO:0000256" key="11">
    <source>
        <dbReference type="PROSITE-ProRule" id="PRU01263"/>
    </source>
</evidence>
<feature type="domain" description="C2H2-type" evidence="12">
    <location>
        <begin position="471"/>
        <end position="498"/>
    </location>
</feature>
<evidence type="ECO:0000259" key="12">
    <source>
        <dbReference type="PROSITE" id="PS50157"/>
    </source>
</evidence>
<evidence type="ECO:0000256" key="1">
    <source>
        <dbReference type="ARBA" id="ARBA00004123"/>
    </source>
</evidence>
<dbReference type="Pfam" id="PF00096">
    <property type="entry name" value="zf-C2H2"/>
    <property type="match status" value="8"/>
</dbReference>
<dbReference type="FunFam" id="3.30.160.60:FF:000100">
    <property type="entry name" value="Zinc finger 45-like"/>
    <property type="match status" value="2"/>
</dbReference>
<keyword evidence="8" id="KW-0804">Transcription</keyword>
<dbReference type="GO" id="GO:0000977">
    <property type="term" value="F:RNA polymerase II transcription regulatory region sequence-specific DNA binding"/>
    <property type="evidence" value="ECO:0007669"/>
    <property type="project" value="TreeGrafter"/>
</dbReference>
<feature type="domain" description="C2H2-type" evidence="12">
    <location>
        <begin position="285"/>
        <end position="307"/>
    </location>
</feature>
<feature type="binding site" evidence="11">
    <location>
        <position position="66"/>
    </location>
    <ligand>
        <name>Zn(2+)</name>
        <dbReference type="ChEBI" id="CHEBI:29105"/>
    </ligand>
</feature>
<dbReference type="GO" id="GO:0008270">
    <property type="term" value="F:zinc ion binding"/>
    <property type="evidence" value="ECO:0007669"/>
    <property type="project" value="UniProtKB-UniRule"/>
</dbReference>
<feature type="domain" description="C2H2-type" evidence="12">
    <location>
        <begin position="371"/>
        <end position="398"/>
    </location>
</feature>
<dbReference type="GO" id="GO:0000981">
    <property type="term" value="F:DNA-binding transcription factor activity, RNA polymerase II-specific"/>
    <property type="evidence" value="ECO:0007669"/>
    <property type="project" value="TreeGrafter"/>
</dbReference>
<dbReference type="FunFam" id="3.30.160.60:FF:000325">
    <property type="entry name" value="ZFP90 zinc finger protein"/>
    <property type="match status" value="1"/>
</dbReference>
<dbReference type="SUPFAM" id="SSF57716">
    <property type="entry name" value="Glucocorticoid receptor-like (DNA-binding domain)"/>
    <property type="match status" value="1"/>
</dbReference>
<sequence length="618" mass="72689">MDQDNQDEECLTLIPDLYKICRSCLNKNGSINLFRTEYKGILLCDLFSVFCKVDVKESDGFPQNICEDCADFIIQCYIFKEKVQSSHLALEDALDKKNYFLKNKTQQVSKNDCRDNTYAIEETLDIITKEEVEEVEEEEEFLQNDECFTDNSQSSKCEIPDNAKTTKIDNNNTLTCSFCRIRFTSESIYTLHMDKENELRKEETCKVCDQLVSKPKLKVHVQEHAKNNEIVCKVCSRTFSHPWHLARHLPIHFKKLKEQCHVCGKTINKQNMEDHIRNHYGEKTISCEICDEKFVTSKALLRHKYEHKLATGEVKPQICKICGKVVKRRRLSTHMASHKRRTLCNECGKEFTERGNLKRHIENVHRKIRPHKCHICNAAFGQKTSLMDHLRVHTGERPFLCSECGKTFKQINYLKTHIKNKHMDTIDSKGRKIPKEDPDKLVCTCEYCGKKFDYPHRLKIHMQQHSGNRPYSCHLCHKTFKQNNSLQVHLQYHEDSQVFCCDLCPKSYISLVALKLHRAKMHTHRQHYYKEKKGAENDLEKPYACPGCPRKFMYRWNLKKHVRVHEKENRFSCDICFEIFSDSEKVEMHKTDMHETDVQEIVQDDHLADSSEDSNLYE</sequence>
<evidence type="ECO:0000256" key="5">
    <source>
        <dbReference type="ARBA" id="ARBA00022833"/>
    </source>
</evidence>
<evidence type="ECO:0000313" key="14">
    <source>
        <dbReference type="EMBL" id="CAH1104217.1"/>
    </source>
</evidence>
<dbReference type="InterPro" id="IPR013087">
    <property type="entry name" value="Znf_C2H2_type"/>
</dbReference>
<evidence type="ECO:0000256" key="10">
    <source>
        <dbReference type="PROSITE-ProRule" id="PRU00042"/>
    </source>
</evidence>
<evidence type="ECO:0000256" key="9">
    <source>
        <dbReference type="ARBA" id="ARBA00023242"/>
    </source>
</evidence>
<dbReference type="GO" id="GO:0005634">
    <property type="term" value="C:nucleus"/>
    <property type="evidence" value="ECO:0007669"/>
    <property type="project" value="UniProtKB-SubCell"/>
</dbReference>
<dbReference type="PROSITE" id="PS50157">
    <property type="entry name" value="ZINC_FINGER_C2H2_2"/>
    <property type="match status" value="10"/>
</dbReference>
<evidence type="ECO:0000256" key="7">
    <source>
        <dbReference type="ARBA" id="ARBA00023125"/>
    </source>
</evidence>
<dbReference type="OrthoDB" id="6077919at2759"/>
<evidence type="ECO:0000259" key="13">
    <source>
        <dbReference type="PROSITE" id="PS51915"/>
    </source>
</evidence>
<keyword evidence="5 11" id="KW-0862">Zinc</keyword>
<organism evidence="14 15">
    <name type="scientific">Psylliodes chrysocephalus</name>
    <dbReference type="NCBI Taxonomy" id="3402493"/>
    <lineage>
        <taxon>Eukaryota</taxon>
        <taxon>Metazoa</taxon>
        <taxon>Ecdysozoa</taxon>
        <taxon>Arthropoda</taxon>
        <taxon>Hexapoda</taxon>
        <taxon>Insecta</taxon>
        <taxon>Pterygota</taxon>
        <taxon>Neoptera</taxon>
        <taxon>Endopterygota</taxon>
        <taxon>Coleoptera</taxon>
        <taxon>Polyphaga</taxon>
        <taxon>Cucujiformia</taxon>
        <taxon>Chrysomeloidea</taxon>
        <taxon>Chrysomelidae</taxon>
        <taxon>Galerucinae</taxon>
        <taxon>Alticini</taxon>
        <taxon>Psylliodes</taxon>
    </lineage>
</organism>
<feature type="binding site" evidence="11">
    <location>
        <position position="21"/>
    </location>
    <ligand>
        <name>Zn(2+)</name>
        <dbReference type="ChEBI" id="CHEBI:29105"/>
    </ligand>
</feature>
<proteinExistence type="predicted"/>
<feature type="domain" description="C2H2-type" evidence="12">
    <location>
        <begin position="399"/>
        <end position="422"/>
    </location>
</feature>
<feature type="binding site" evidence="11">
    <location>
        <position position="69"/>
    </location>
    <ligand>
        <name>Zn(2+)</name>
        <dbReference type="ChEBI" id="CHEBI:29105"/>
    </ligand>
</feature>
<dbReference type="PROSITE" id="PS51915">
    <property type="entry name" value="ZAD"/>
    <property type="match status" value="1"/>
</dbReference>
<keyword evidence="2 11" id="KW-0479">Metal-binding</keyword>
<dbReference type="InterPro" id="IPR012934">
    <property type="entry name" value="Znf_AD"/>
</dbReference>
<dbReference type="PANTHER" id="PTHR24381:SF393">
    <property type="entry name" value="CHROMATIN-LINKED ADAPTOR FOR MSL PROTEINS, ISOFORM B"/>
    <property type="match status" value="1"/>
</dbReference>
<evidence type="ECO:0000256" key="6">
    <source>
        <dbReference type="ARBA" id="ARBA00023015"/>
    </source>
</evidence>
<dbReference type="Pfam" id="PF07776">
    <property type="entry name" value="zf-AD"/>
    <property type="match status" value="1"/>
</dbReference>
<keyword evidence="3" id="KW-0677">Repeat</keyword>
<reference evidence="14" key="1">
    <citation type="submission" date="2022-01" db="EMBL/GenBank/DDBJ databases">
        <authorList>
            <person name="King R."/>
        </authorList>
    </citation>
    <scope>NUCLEOTIDE SEQUENCE</scope>
</reference>
<evidence type="ECO:0000256" key="4">
    <source>
        <dbReference type="ARBA" id="ARBA00022771"/>
    </source>
</evidence>
<feature type="domain" description="C2H2-type" evidence="12">
    <location>
        <begin position="499"/>
        <end position="527"/>
    </location>
</feature>
<keyword evidence="4 10" id="KW-0863">Zinc-finger</keyword>
<feature type="domain" description="C2H2-type" evidence="12">
    <location>
        <begin position="230"/>
        <end position="257"/>
    </location>
</feature>
<dbReference type="Gene3D" id="3.40.1800.20">
    <property type="match status" value="1"/>
</dbReference>
<dbReference type="PROSITE" id="PS00028">
    <property type="entry name" value="ZINC_FINGER_C2H2_1"/>
    <property type="match status" value="10"/>
</dbReference>
<feature type="domain" description="C2H2-type" evidence="12">
    <location>
        <begin position="443"/>
        <end position="470"/>
    </location>
</feature>
<dbReference type="Proteomes" id="UP001153636">
    <property type="component" value="Chromosome 16"/>
</dbReference>
<gene>
    <name evidence="14" type="ORF">PSYICH_LOCUS5273</name>
</gene>
<feature type="domain" description="C2H2-type" evidence="12">
    <location>
        <begin position="571"/>
        <end position="599"/>
    </location>
</feature>
<feature type="domain" description="C2H2-type" evidence="12">
    <location>
        <begin position="342"/>
        <end position="370"/>
    </location>
</feature>
<dbReference type="SUPFAM" id="SSF57667">
    <property type="entry name" value="beta-beta-alpha zinc fingers"/>
    <property type="match status" value="7"/>
</dbReference>
<dbReference type="AlphaFoldDB" id="A0A9P0CIT7"/>
<keyword evidence="15" id="KW-1185">Reference proteome</keyword>
<feature type="domain" description="ZAD" evidence="13">
    <location>
        <begin position="19"/>
        <end position="93"/>
    </location>
</feature>
<dbReference type="GO" id="GO:0048598">
    <property type="term" value="P:embryonic morphogenesis"/>
    <property type="evidence" value="ECO:0007669"/>
    <property type="project" value="UniProtKB-ARBA"/>
</dbReference>
<name>A0A9P0CIT7_9CUCU</name>
<keyword evidence="7" id="KW-0238">DNA-binding</keyword>
<evidence type="ECO:0000313" key="15">
    <source>
        <dbReference type="Proteomes" id="UP001153636"/>
    </source>
</evidence>
<keyword evidence="6" id="KW-0805">Transcription regulation</keyword>
<dbReference type="SMART" id="SM00868">
    <property type="entry name" value="zf-AD"/>
    <property type="match status" value="1"/>
</dbReference>
<keyword evidence="9" id="KW-0539">Nucleus</keyword>
<dbReference type="SMART" id="SM00355">
    <property type="entry name" value="ZnF_C2H2"/>
    <property type="match status" value="14"/>
</dbReference>
<feature type="domain" description="C2H2-type" evidence="12">
    <location>
        <begin position="543"/>
        <end position="570"/>
    </location>
</feature>
<evidence type="ECO:0000256" key="8">
    <source>
        <dbReference type="ARBA" id="ARBA00023163"/>
    </source>
</evidence>
<evidence type="ECO:0000256" key="3">
    <source>
        <dbReference type="ARBA" id="ARBA00022737"/>
    </source>
</evidence>
<dbReference type="EMBL" id="OV651828">
    <property type="protein sequence ID" value="CAH1104217.1"/>
    <property type="molecule type" value="Genomic_DNA"/>
</dbReference>
<dbReference type="InterPro" id="IPR036236">
    <property type="entry name" value="Znf_C2H2_sf"/>
</dbReference>